<proteinExistence type="predicted"/>
<evidence type="ECO:0000313" key="3">
    <source>
        <dbReference type="EMBL" id="PQF24103.1"/>
    </source>
</evidence>
<keyword evidence="2" id="KW-0472">Membrane</keyword>
<keyword evidence="2" id="KW-0812">Transmembrane</keyword>
<feature type="region of interest" description="Disordered" evidence="1">
    <location>
        <begin position="155"/>
        <end position="191"/>
    </location>
</feature>
<protein>
    <submittedName>
        <fullName evidence="3">Uncharacterized protein</fullName>
    </submittedName>
</protein>
<reference evidence="3 4" key="1">
    <citation type="journal article" date="2018" name="Pathog. Dis.">
        <title>Whole-genome sequencing based characterization of antimicrobial resistance in Enterococcus.</title>
        <authorList>
            <person name="Tyson G."/>
        </authorList>
    </citation>
    <scope>NUCLEOTIDE SEQUENCE [LARGE SCALE GENOMIC DNA]</scope>
    <source>
        <strain evidence="3 4">CVM N55263</strain>
    </source>
</reference>
<evidence type="ECO:0000256" key="2">
    <source>
        <dbReference type="SAM" id="Phobius"/>
    </source>
</evidence>
<name>A0A2S7RW16_ENTMU</name>
<evidence type="ECO:0000256" key="1">
    <source>
        <dbReference type="SAM" id="MobiDB-lite"/>
    </source>
</evidence>
<dbReference type="EMBL" id="PUAP01000017">
    <property type="protein sequence ID" value="PQF24103.1"/>
    <property type="molecule type" value="Genomic_DNA"/>
</dbReference>
<sequence length="191" mass="21882">MGVEEGMRKKRPFLLFWLIGFFIILMLSAVFSGKMTADLAQKEPETTIANKASVDEFKKEFSTYWWADYEVVANYEKGELEIYLPKDKEKNQFINVNDVLSAISIRQVQHGDKHLSVLLLTEDKQKVARLKNGKVSSSYSDKVDPEMVNQRLTEWRKTTEEIQEITETTTSSSEETSSTTNSSIVAEPQQQ</sequence>
<dbReference type="Proteomes" id="UP000237934">
    <property type="component" value="Unassembled WGS sequence"/>
</dbReference>
<evidence type="ECO:0000313" key="4">
    <source>
        <dbReference type="Proteomes" id="UP000237934"/>
    </source>
</evidence>
<keyword evidence="2" id="KW-1133">Transmembrane helix</keyword>
<organism evidence="3 4">
    <name type="scientific">Enterococcus mundtii</name>
    <dbReference type="NCBI Taxonomy" id="53346"/>
    <lineage>
        <taxon>Bacteria</taxon>
        <taxon>Bacillati</taxon>
        <taxon>Bacillota</taxon>
        <taxon>Bacilli</taxon>
        <taxon>Lactobacillales</taxon>
        <taxon>Enterococcaceae</taxon>
        <taxon>Enterococcus</taxon>
    </lineage>
</organism>
<dbReference type="AlphaFoldDB" id="A0A2S7RW16"/>
<feature type="transmembrane region" description="Helical" evidence="2">
    <location>
        <begin position="12"/>
        <end position="31"/>
    </location>
</feature>
<comment type="caution">
    <text evidence="3">The sequence shown here is derived from an EMBL/GenBank/DDBJ whole genome shotgun (WGS) entry which is preliminary data.</text>
</comment>
<feature type="compositionally biased region" description="Low complexity" evidence="1">
    <location>
        <begin position="165"/>
        <end position="184"/>
    </location>
</feature>
<accession>A0A2S7RW16</accession>
<gene>
    <name evidence="3" type="ORF">CUS89_04980</name>
</gene>